<dbReference type="Pfam" id="PF09694">
    <property type="entry name" value="Gcw_chp"/>
    <property type="match status" value="1"/>
</dbReference>
<evidence type="ECO:0000313" key="3">
    <source>
        <dbReference type="Proteomes" id="UP001429984"/>
    </source>
</evidence>
<feature type="chain" id="PRO_5045715822" evidence="1">
    <location>
        <begin position="31"/>
        <end position="252"/>
    </location>
</feature>
<accession>A0ABS0B574</accession>
<dbReference type="NCBIfam" id="TIGR02001">
    <property type="entry name" value="gcw_chp"/>
    <property type="match status" value="1"/>
</dbReference>
<evidence type="ECO:0000256" key="1">
    <source>
        <dbReference type="SAM" id="SignalP"/>
    </source>
</evidence>
<gene>
    <name evidence="2" type="ORF">IU514_03730</name>
</gene>
<dbReference type="EMBL" id="JADLZT010000002">
    <property type="protein sequence ID" value="MBF6023133.1"/>
    <property type="molecule type" value="Genomic_DNA"/>
</dbReference>
<keyword evidence="1" id="KW-0732">Signal</keyword>
<comment type="caution">
    <text evidence="2">The sequence shown here is derived from an EMBL/GenBank/DDBJ whole genome shotgun (WGS) entry which is preliminary data.</text>
</comment>
<feature type="signal peptide" evidence="1">
    <location>
        <begin position="1"/>
        <end position="30"/>
    </location>
</feature>
<sequence>MTHPAVAVRTTLTRIAFALPLVLAASGAHAGTSGSLALTSDYIFRGISQNDQDPALQGGIEYAADNGLYIGSWGSNISWLSDMSTPAAPISSSLELDVYGGYRGRFTDSVGFDVGALYYWYPGDFPSGFNSADTAELYFGISAGVFTAKYSYALTDLFGYADSDGSGYLDAAVNWEFVPSWTLNAHAGKQWIENNEAFEYADWKLGVTKAFDGGFSAALAYTDTDADEALYTNTHGNDIGGDAVVLTLTKAF</sequence>
<evidence type="ECO:0000313" key="2">
    <source>
        <dbReference type="EMBL" id="MBF6023133.1"/>
    </source>
</evidence>
<reference evidence="2 3" key="1">
    <citation type="submission" date="2020-11" db="EMBL/GenBank/DDBJ databases">
        <title>Draft Genome Sequence and Secondary Metabolite Biosynthetic Potential of the Lysobacter niastensis Type strain DSM 18481.</title>
        <authorList>
            <person name="Turrini P."/>
            <person name="Artuso I."/>
            <person name="Tescari M."/>
            <person name="Lugli G.A."/>
            <person name="Frangipani E."/>
            <person name="Ventura M."/>
            <person name="Visca P."/>
        </authorList>
    </citation>
    <scope>NUCLEOTIDE SEQUENCE [LARGE SCALE GENOMIC DNA]</scope>
    <source>
        <strain evidence="2 3">DSM 18481</strain>
    </source>
</reference>
<organism evidence="2 3">
    <name type="scientific">Lysobacter niastensis</name>
    <dbReference type="NCBI Taxonomy" id="380629"/>
    <lineage>
        <taxon>Bacteria</taxon>
        <taxon>Pseudomonadati</taxon>
        <taxon>Pseudomonadota</taxon>
        <taxon>Gammaproteobacteria</taxon>
        <taxon>Lysobacterales</taxon>
        <taxon>Lysobacteraceae</taxon>
        <taxon>Lysobacter</taxon>
    </lineage>
</organism>
<proteinExistence type="predicted"/>
<dbReference type="RefSeq" id="WP_194929734.1">
    <property type="nucleotide sequence ID" value="NZ_JADLZT010000002.1"/>
</dbReference>
<name>A0ABS0B574_9GAMM</name>
<protein>
    <submittedName>
        <fullName evidence="2">Uncharacterized protein</fullName>
    </submittedName>
</protein>
<dbReference type="Proteomes" id="UP001429984">
    <property type="component" value="Unassembled WGS sequence"/>
</dbReference>
<keyword evidence="3" id="KW-1185">Reference proteome</keyword>
<dbReference type="InterPro" id="IPR010239">
    <property type="entry name" value="CHP02001"/>
</dbReference>